<protein>
    <submittedName>
        <fullName evidence="4">Uncharacterized protein isoform X1</fullName>
    </submittedName>
</protein>
<feature type="compositionally biased region" description="Basic and acidic residues" evidence="1">
    <location>
        <begin position="97"/>
        <end position="108"/>
    </location>
</feature>
<accession>A0A6P6V275</accession>
<dbReference type="PANTHER" id="PTHR37206">
    <property type="entry name" value="TRANSMEMBRANE PROTEIN"/>
    <property type="match status" value="1"/>
</dbReference>
<evidence type="ECO:0000256" key="1">
    <source>
        <dbReference type="SAM" id="MobiDB-lite"/>
    </source>
</evidence>
<evidence type="ECO:0000313" key="3">
    <source>
        <dbReference type="Proteomes" id="UP001652660"/>
    </source>
</evidence>
<dbReference type="OrthoDB" id="734536at2759"/>
<feature type="transmembrane region" description="Helical" evidence="2">
    <location>
        <begin position="140"/>
        <end position="162"/>
    </location>
</feature>
<dbReference type="Proteomes" id="UP001652660">
    <property type="component" value="Chromosome 11c"/>
</dbReference>
<reference evidence="4" key="2">
    <citation type="submission" date="2025-08" db="UniProtKB">
        <authorList>
            <consortium name="RefSeq"/>
        </authorList>
    </citation>
    <scope>IDENTIFICATION</scope>
    <source>
        <tissue evidence="4">Leaves</tissue>
    </source>
</reference>
<dbReference type="AlphaFoldDB" id="A0A6P6V275"/>
<evidence type="ECO:0000256" key="2">
    <source>
        <dbReference type="SAM" id="Phobius"/>
    </source>
</evidence>
<keyword evidence="2" id="KW-0812">Transmembrane</keyword>
<dbReference type="GeneID" id="113716592"/>
<reference evidence="3" key="1">
    <citation type="journal article" date="2025" name="Foods">
        <title>Unveiling the Microbial Signatures of Arabica Coffee Cherries: Insights into Ripeness Specific Diversity, Functional Traits, and Implications for Quality and Safety.</title>
        <authorList>
            <consortium name="RefSeq"/>
            <person name="Tenea G.N."/>
            <person name="Cifuentes V."/>
            <person name="Reyes P."/>
            <person name="Cevallos-Vallejos M."/>
        </authorList>
    </citation>
    <scope>NUCLEOTIDE SEQUENCE [LARGE SCALE GENOMIC DNA]</scope>
</reference>
<keyword evidence="2" id="KW-1133">Transmembrane helix</keyword>
<dbReference type="RefSeq" id="XP_027096785.1">
    <property type="nucleotide sequence ID" value="XM_027240984.2"/>
</dbReference>
<evidence type="ECO:0000313" key="4">
    <source>
        <dbReference type="RefSeq" id="XP_027096785.1"/>
    </source>
</evidence>
<proteinExistence type="predicted"/>
<feature type="region of interest" description="Disordered" evidence="1">
    <location>
        <begin position="1"/>
        <end position="32"/>
    </location>
</feature>
<name>A0A6P6V275_COFAR</name>
<organism evidence="3 4">
    <name type="scientific">Coffea arabica</name>
    <name type="common">Arabian coffee</name>
    <dbReference type="NCBI Taxonomy" id="13443"/>
    <lineage>
        <taxon>Eukaryota</taxon>
        <taxon>Viridiplantae</taxon>
        <taxon>Streptophyta</taxon>
        <taxon>Embryophyta</taxon>
        <taxon>Tracheophyta</taxon>
        <taxon>Spermatophyta</taxon>
        <taxon>Magnoliopsida</taxon>
        <taxon>eudicotyledons</taxon>
        <taxon>Gunneridae</taxon>
        <taxon>Pentapetalae</taxon>
        <taxon>asterids</taxon>
        <taxon>lamiids</taxon>
        <taxon>Gentianales</taxon>
        <taxon>Rubiaceae</taxon>
        <taxon>Ixoroideae</taxon>
        <taxon>Gardenieae complex</taxon>
        <taxon>Bertiereae - Coffeeae clade</taxon>
        <taxon>Coffeeae</taxon>
        <taxon>Coffea</taxon>
    </lineage>
</organism>
<feature type="region of interest" description="Disordered" evidence="1">
    <location>
        <begin position="71"/>
        <end position="108"/>
    </location>
</feature>
<gene>
    <name evidence="4" type="primary">LOC113716592</name>
</gene>
<keyword evidence="3" id="KW-1185">Reference proteome</keyword>
<keyword evidence="2" id="KW-0472">Membrane</keyword>
<dbReference type="PANTHER" id="PTHR37206:SF4">
    <property type="entry name" value="TRANSMEMBRANE PROTEIN"/>
    <property type="match status" value="1"/>
</dbReference>
<sequence length="218" mass="24656">MENEDISGGESDWVEVQSPFVTTKAHPNEDDENSVVIKDSFFTTDRAIFPPSNQENLPVVSLTKDQLIEEQQQSHIEEQQQLHPSSSPASLSSDGNHQSEVEEAKVENKDGNWIKRGLGFFSSGIEKIVSRMRNCADRRASMWLFASATTGVGAMLLAVVLYRRAKRWRGQALPAESKQHLRLLIREKDQKINQLLHQVIQLNDMLLARRRVPVVQVA</sequence>
<feature type="compositionally biased region" description="Low complexity" evidence="1">
    <location>
        <begin position="81"/>
        <end position="93"/>
    </location>
</feature>